<keyword evidence="2" id="KW-0328">Glycosyltransferase</keyword>
<evidence type="ECO:0000313" key="3">
    <source>
        <dbReference type="Proteomes" id="UP000824281"/>
    </source>
</evidence>
<gene>
    <name evidence="2" type="ORF">K3148_03860</name>
</gene>
<protein>
    <submittedName>
        <fullName evidence="2">Glycosyltransferase</fullName>
        <ecNumber evidence="2">2.4.-.-</ecNumber>
    </submittedName>
</protein>
<dbReference type="Gene3D" id="3.40.50.2000">
    <property type="entry name" value="Glycogen Phosphorylase B"/>
    <property type="match status" value="2"/>
</dbReference>
<accession>A0ABX8ZSE9</accession>
<dbReference type="PANTHER" id="PTHR12526">
    <property type="entry name" value="GLYCOSYLTRANSFERASE"/>
    <property type="match status" value="1"/>
</dbReference>
<dbReference type="GO" id="GO:0016757">
    <property type="term" value="F:glycosyltransferase activity"/>
    <property type="evidence" value="ECO:0007669"/>
    <property type="project" value="UniProtKB-KW"/>
</dbReference>
<sequence>MKIAVLAHIRHAIAEPFSGGMEAHCDMLCRGLRAAGHEVDLFAADGSSDPGLVPICDAPYDEVLPWRVYRGTRELAAYQRDAFERVLARIGTGEYDVVHNNSLFPEIIVWCAHAGIPCVTSQHVPPFGSMFDAVLTGSQHPNIGATVTSRDQLSIWSQKGFTELEVVPNGIDTQAWLPEGQVGDYFTWTGRIVPNKGLGPAVRAARLADVRLKIFGPVEDASYFADEVEPFLTDGIEFHGHKSGDVLRKAVAGARGALVTPLWDEPFGLVAAEALSCGTPVAGFDRGAVAEVVGDCGHLVQGGDVEALAHAMGRIGQIEREACRRRAVRHLSIRAMIRGYEKCYARVIAGARLASLPRLAWSSSASSTSALLA</sequence>
<dbReference type="PANTHER" id="PTHR12526:SF595">
    <property type="entry name" value="BLL5217 PROTEIN"/>
    <property type="match status" value="1"/>
</dbReference>
<keyword evidence="3" id="KW-1185">Reference proteome</keyword>
<reference evidence="2 3" key="1">
    <citation type="submission" date="2021-08" db="EMBL/GenBank/DDBJ databases">
        <title>Comparative Genomics Analysis of the Genus Qipengyuania Reveals Extensive Genetic Diversity and Metabolic Versatility, Including the Description of Fifteen Novel Species.</title>
        <authorList>
            <person name="Liu Y."/>
        </authorList>
    </citation>
    <scope>NUCLEOTIDE SEQUENCE [LARGE SCALE GENOMIC DNA]</scope>
    <source>
        <strain evidence="2 3">1NDH13</strain>
    </source>
</reference>
<dbReference type="SUPFAM" id="SSF53756">
    <property type="entry name" value="UDP-Glycosyltransferase/glycogen phosphorylase"/>
    <property type="match status" value="1"/>
</dbReference>
<dbReference type="Pfam" id="PF13439">
    <property type="entry name" value="Glyco_transf_4"/>
    <property type="match status" value="1"/>
</dbReference>
<dbReference type="RefSeq" id="WP_221426006.1">
    <property type="nucleotide sequence ID" value="NZ_CP081295.1"/>
</dbReference>
<name>A0ABX8ZSE9_9SPHN</name>
<organism evidence="2 3">
    <name type="scientific">Qipengyuania aurantiaca</name>
    <dbReference type="NCBI Taxonomy" id="2867233"/>
    <lineage>
        <taxon>Bacteria</taxon>
        <taxon>Pseudomonadati</taxon>
        <taxon>Pseudomonadota</taxon>
        <taxon>Alphaproteobacteria</taxon>
        <taxon>Sphingomonadales</taxon>
        <taxon>Erythrobacteraceae</taxon>
        <taxon>Qipengyuania</taxon>
    </lineage>
</organism>
<dbReference type="Pfam" id="PF13692">
    <property type="entry name" value="Glyco_trans_1_4"/>
    <property type="match status" value="1"/>
</dbReference>
<keyword evidence="2" id="KW-0808">Transferase</keyword>
<proteinExistence type="predicted"/>
<evidence type="ECO:0000259" key="1">
    <source>
        <dbReference type="Pfam" id="PF13439"/>
    </source>
</evidence>
<dbReference type="EC" id="2.4.-.-" evidence="2"/>
<dbReference type="Proteomes" id="UP000824281">
    <property type="component" value="Chromosome"/>
</dbReference>
<evidence type="ECO:0000313" key="2">
    <source>
        <dbReference type="EMBL" id="QZD90538.1"/>
    </source>
</evidence>
<dbReference type="EMBL" id="CP081295">
    <property type="protein sequence ID" value="QZD90538.1"/>
    <property type="molecule type" value="Genomic_DNA"/>
</dbReference>
<feature type="domain" description="Glycosyltransferase subfamily 4-like N-terminal" evidence="1">
    <location>
        <begin position="19"/>
        <end position="174"/>
    </location>
</feature>
<dbReference type="InterPro" id="IPR028098">
    <property type="entry name" value="Glyco_trans_4-like_N"/>
</dbReference>